<keyword evidence="3" id="KW-1185">Reference proteome</keyword>
<gene>
    <name evidence="2" type="ORF">ACFO8M_20010</name>
</gene>
<dbReference type="Proteomes" id="UP001595712">
    <property type="component" value="Unassembled WGS sequence"/>
</dbReference>
<dbReference type="EMBL" id="JBHRWO010000020">
    <property type="protein sequence ID" value="MFC3494777.1"/>
    <property type="molecule type" value="Genomic_DNA"/>
</dbReference>
<dbReference type="SUPFAM" id="SSF52540">
    <property type="entry name" value="P-loop containing nucleoside triphosphate hydrolases"/>
    <property type="match status" value="1"/>
</dbReference>
<organism evidence="2 3">
    <name type="scientific">Glycomyces rhizosphaerae</name>
    <dbReference type="NCBI Taxonomy" id="2054422"/>
    <lineage>
        <taxon>Bacteria</taxon>
        <taxon>Bacillati</taxon>
        <taxon>Actinomycetota</taxon>
        <taxon>Actinomycetes</taxon>
        <taxon>Glycomycetales</taxon>
        <taxon>Glycomycetaceae</taxon>
        <taxon>Glycomyces</taxon>
    </lineage>
</organism>
<evidence type="ECO:0000259" key="1">
    <source>
        <dbReference type="Pfam" id="PF00685"/>
    </source>
</evidence>
<reference evidence="3" key="1">
    <citation type="journal article" date="2019" name="Int. J. Syst. Evol. Microbiol.">
        <title>The Global Catalogue of Microorganisms (GCM) 10K type strain sequencing project: providing services to taxonomists for standard genome sequencing and annotation.</title>
        <authorList>
            <consortium name="The Broad Institute Genomics Platform"/>
            <consortium name="The Broad Institute Genome Sequencing Center for Infectious Disease"/>
            <person name="Wu L."/>
            <person name="Ma J."/>
        </authorList>
    </citation>
    <scope>NUCLEOTIDE SEQUENCE [LARGE SCALE GENOMIC DNA]</scope>
    <source>
        <strain evidence="3">CGMCC 4.7396</strain>
    </source>
</reference>
<feature type="domain" description="Sulfotransferase" evidence="1">
    <location>
        <begin position="47"/>
        <end position="167"/>
    </location>
</feature>
<dbReference type="RefSeq" id="WP_387978821.1">
    <property type="nucleotide sequence ID" value="NZ_JBHRWO010000020.1"/>
</dbReference>
<dbReference type="Gene3D" id="3.40.50.300">
    <property type="entry name" value="P-loop containing nucleotide triphosphate hydrolases"/>
    <property type="match status" value="1"/>
</dbReference>
<name>A0ABV7Q6L4_9ACTN</name>
<dbReference type="Pfam" id="PF00685">
    <property type="entry name" value="Sulfotransfer_1"/>
    <property type="match status" value="1"/>
</dbReference>
<accession>A0ABV7Q6L4</accession>
<evidence type="ECO:0000313" key="2">
    <source>
        <dbReference type="EMBL" id="MFC3494777.1"/>
    </source>
</evidence>
<dbReference type="InterPro" id="IPR000863">
    <property type="entry name" value="Sulfotransferase_dom"/>
</dbReference>
<evidence type="ECO:0000313" key="3">
    <source>
        <dbReference type="Proteomes" id="UP001595712"/>
    </source>
</evidence>
<dbReference type="InterPro" id="IPR027417">
    <property type="entry name" value="P-loop_NTPase"/>
</dbReference>
<proteinExistence type="predicted"/>
<sequence length="238" mass="26897">MIVWLSSFPRSGNTFFRIALQRFYRVPTYVVYDVDGVAERIGTDLMDARDRPGTFEQMRASPEVHFVKTHRRRDDPVIDDQDRAICLVRDGRDCVVSWARLGTAGAAGEVDYPDRFAAEAKSIITRRDGGTASWGQNVLSWRKSAAPRSVWVRFEDLIVDPEGSVKAAVSEAAPELQPIAEGQVPTFDDLRRHDPSFFRAGKTGTYRAELSEELHDLFWQQPESAEAMQLLGYERKSA</sequence>
<comment type="caution">
    <text evidence="2">The sequence shown here is derived from an EMBL/GenBank/DDBJ whole genome shotgun (WGS) entry which is preliminary data.</text>
</comment>
<protein>
    <submittedName>
        <fullName evidence="2">Sulfotransferase domain-containing protein</fullName>
    </submittedName>
</protein>